<accession>A0A067DEB4</accession>
<reference evidence="12 13" key="1">
    <citation type="submission" date="2014-04" db="EMBL/GenBank/DDBJ databases">
        <authorList>
            <consortium name="International Citrus Genome Consortium"/>
            <person name="Gmitter F."/>
            <person name="Chen C."/>
            <person name="Farmerie W."/>
            <person name="Harkins T."/>
            <person name="Desany B."/>
            <person name="Mohiuddin M."/>
            <person name="Kodira C."/>
            <person name="Borodovsky M."/>
            <person name="Lomsadze A."/>
            <person name="Burns P."/>
            <person name="Jenkins J."/>
            <person name="Prochnik S."/>
            <person name="Shu S."/>
            <person name="Chapman J."/>
            <person name="Pitluck S."/>
            <person name="Schmutz J."/>
            <person name="Rokhsar D."/>
        </authorList>
    </citation>
    <scope>NUCLEOTIDE SEQUENCE</scope>
</reference>
<evidence type="ECO:0000256" key="6">
    <source>
        <dbReference type="ARBA" id="ARBA00022723"/>
    </source>
</evidence>
<evidence type="ECO:0000313" key="12">
    <source>
        <dbReference type="EMBL" id="KDO36981.1"/>
    </source>
</evidence>
<dbReference type="SUPFAM" id="SSF48264">
    <property type="entry name" value="Cytochrome P450"/>
    <property type="match status" value="1"/>
</dbReference>
<dbReference type="Gene3D" id="1.10.630.10">
    <property type="entry name" value="Cytochrome P450"/>
    <property type="match status" value="1"/>
</dbReference>
<dbReference type="InterPro" id="IPR002401">
    <property type="entry name" value="Cyt_P450_E_grp-I"/>
</dbReference>
<evidence type="ECO:0008006" key="14">
    <source>
        <dbReference type="Google" id="ProtNLM"/>
    </source>
</evidence>
<comment type="cofactor">
    <cofactor evidence="1">
        <name>heme</name>
        <dbReference type="ChEBI" id="CHEBI:30413"/>
    </cofactor>
</comment>
<keyword evidence="11" id="KW-0472">Membrane</keyword>
<evidence type="ECO:0000256" key="10">
    <source>
        <dbReference type="ARBA" id="ARBA00023033"/>
    </source>
</evidence>
<dbReference type="GO" id="GO:0004497">
    <property type="term" value="F:monooxygenase activity"/>
    <property type="evidence" value="ECO:0007669"/>
    <property type="project" value="UniProtKB-KW"/>
</dbReference>
<keyword evidence="7" id="KW-1133">Transmembrane helix</keyword>
<evidence type="ECO:0000256" key="4">
    <source>
        <dbReference type="ARBA" id="ARBA00022617"/>
    </source>
</evidence>
<dbReference type="GO" id="GO:0016705">
    <property type="term" value="F:oxidoreductase activity, acting on paired donors, with incorporation or reduction of molecular oxygen"/>
    <property type="evidence" value="ECO:0007669"/>
    <property type="project" value="InterPro"/>
</dbReference>
<evidence type="ECO:0000256" key="11">
    <source>
        <dbReference type="ARBA" id="ARBA00023136"/>
    </source>
</evidence>
<comment type="similarity">
    <text evidence="3">Belongs to the cytochrome P450 family.</text>
</comment>
<organism evidence="12 13">
    <name type="scientific">Citrus sinensis</name>
    <name type="common">Sweet orange</name>
    <name type="synonym">Citrus aurantium var. sinensis</name>
    <dbReference type="NCBI Taxonomy" id="2711"/>
    <lineage>
        <taxon>Eukaryota</taxon>
        <taxon>Viridiplantae</taxon>
        <taxon>Streptophyta</taxon>
        <taxon>Embryophyta</taxon>
        <taxon>Tracheophyta</taxon>
        <taxon>Spermatophyta</taxon>
        <taxon>Magnoliopsida</taxon>
        <taxon>eudicotyledons</taxon>
        <taxon>Gunneridae</taxon>
        <taxon>Pentapetalae</taxon>
        <taxon>rosids</taxon>
        <taxon>malvids</taxon>
        <taxon>Sapindales</taxon>
        <taxon>Rutaceae</taxon>
        <taxon>Aurantioideae</taxon>
        <taxon>Citrus</taxon>
    </lineage>
</organism>
<dbReference type="InterPro" id="IPR001128">
    <property type="entry name" value="Cyt_P450"/>
</dbReference>
<evidence type="ECO:0000256" key="5">
    <source>
        <dbReference type="ARBA" id="ARBA00022692"/>
    </source>
</evidence>
<evidence type="ECO:0000256" key="2">
    <source>
        <dbReference type="ARBA" id="ARBA00004167"/>
    </source>
</evidence>
<dbReference type="Proteomes" id="UP000027120">
    <property type="component" value="Unassembled WGS sequence"/>
</dbReference>
<keyword evidence="6" id="KW-0479">Metal-binding</keyword>
<dbReference type="GO" id="GO:0020037">
    <property type="term" value="F:heme binding"/>
    <property type="evidence" value="ECO:0007669"/>
    <property type="project" value="InterPro"/>
</dbReference>
<dbReference type="PANTHER" id="PTHR47955">
    <property type="entry name" value="CYTOCHROME P450 FAMILY 71 PROTEIN"/>
    <property type="match status" value="1"/>
</dbReference>
<evidence type="ECO:0000256" key="9">
    <source>
        <dbReference type="ARBA" id="ARBA00023004"/>
    </source>
</evidence>
<protein>
    <recommendedName>
        <fullName evidence="14">Cytochrome P450</fullName>
    </recommendedName>
</protein>
<proteinExistence type="inferred from homology"/>
<dbReference type="Pfam" id="PF00067">
    <property type="entry name" value="p450"/>
    <property type="match status" value="1"/>
</dbReference>
<dbReference type="AlphaFoldDB" id="A0A067DEB4"/>
<dbReference type="SMR" id="A0A067DEB4"/>
<evidence type="ECO:0000256" key="1">
    <source>
        <dbReference type="ARBA" id="ARBA00001971"/>
    </source>
</evidence>
<keyword evidence="10" id="KW-0503">Monooxygenase</keyword>
<evidence type="ECO:0000256" key="8">
    <source>
        <dbReference type="ARBA" id="ARBA00023002"/>
    </source>
</evidence>
<evidence type="ECO:0000256" key="3">
    <source>
        <dbReference type="ARBA" id="ARBA00010617"/>
    </source>
</evidence>
<keyword evidence="13" id="KW-1185">Reference proteome</keyword>
<dbReference type="PANTHER" id="PTHR47955:SF22">
    <property type="entry name" value="CYTOCHROME P450 83B1-LIKE"/>
    <property type="match status" value="1"/>
</dbReference>
<sequence length="230" mass="26580">MALLVIIIILCLPIFLFLFSVNTYHKNNKKKIKIPPRPHGLPFIGNVHQFDFSKPQVLLWELSKIYGPFISLHLGVVPIIVVSSAEMAKETSKTHDIQFCSWLAKIRKLCGSYLFNPSRAQSFRPIREDEVSRMIEYILKSAASKQVNLSGIMRSLASNIICRIGFGKRHGNEYEAISGRSRFLTFFTEIQASPVGFFVTDYFPFMGWIDKLRGMMRRLEICFQKDDRFY</sequence>
<dbReference type="GO" id="GO:0005506">
    <property type="term" value="F:iron ion binding"/>
    <property type="evidence" value="ECO:0007669"/>
    <property type="project" value="InterPro"/>
</dbReference>
<name>A0A067DEB4_CITSI</name>
<keyword evidence="9" id="KW-0408">Iron</keyword>
<evidence type="ECO:0000313" key="13">
    <source>
        <dbReference type="Proteomes" id="UP000027120"/>
    </source>
</evidence>
<keyword evidence="8" id="KW-0560">Oxidoreductase</keyword>
<evidence type="ECO:0000256" key="7">
    <source>
        <dbReference type="ARBA" id="ARBA00022989"/>
    </source>
</evidence>
<dbReference type="PRINTS" id="PR00463">
    <property type="entry name" value="EP450I"/>
</dbReference>
<comment type="subcellular location">
    <subcellularLocation>
        <location evidence="2">Membrane</location>
        <topology evidence="2">Single-pass membrane protein</topology>
    </subcellularLocation>
</comment>
<gene>
    <name evidence="12" type="ORF">CISIN_1g047714mg</name>
</gene>
<dbReference type="EMBL" id="KK792370">
    <property type="protein sequence ID" value="KDO36981.1"/>
    <property type="molecule type" value="Genomic_DNA"/>
</dbReference>
<keyword evidence="4" id="KW-0349">Heme</keyword>
<dbReference type="GO" id="GO:0016020">
    <property type="term" value="C:membrane"/>
    <property type="evidence" value="ECO:0007669"/>
    <property type="project" value="UniProtKB-SubCell"/>
</dbReference>
<dbReference type="InterPro" id="IPR036396">
    <property type="entry name" value="Cyt_P450_sf"/>
</dbReference>
<keyword evidence="5" id="KW-0812">Transmembrane</keyword>